<evidence type="ECO:0000256" key="4">
    <source>
        <dbReference type="ARBA" id="ARBA00022898"/>
    </source>
</evidence>
<dbReference type="Gene3D" id="3.90.1150.10">
    <property type="entry name" value="Aspartate Aminotransferase, domain 1"/>
    <property type="match status" value="1"/>
</dbReference>
<dbReference type="KEGG" id="cmic:caldi_26980"/>
<keyword evidence="6" id="KW-0411">Iron-sulfur</keyword>
<dbReference type="RefSeq" id="WP_264842241.1">
    <property type="nucleotide sequence ID" value="NZ_AP025628.1"/>
</dbReference>
<evidence type="ECO:0000256" key="7">
    <source>
        <dbReference type="RuleBase" id="RU004504"/>
    </source>
</evidence>
<dbReference type="PANTHER" id="PTHR11601:SF50">
    <property type="entry name" value="CYSTEINE DESULFURASE ISCS 2-RELATED"/>
    <property type="match status" value="1"/>
</dbReference>
<dbReference type="Pfam" id="PF00266">
    <property type="entry name" value="Aminotran_5"/>
    <property type="match status" value="1"/>
</dbReference>
<name>A0AA35G9L7_9FIRM</name>
<dbReference type="GO" id="GO:0046872">
    <property type="term" value="F:metal ion binding"/>
    <property type="evidence" value="ECO:0007669"/>
    <property type="project" value="UniProtKB-KW"/>
</dbReference>
<evidence type="ECO:0000313" key="10">
    <source>
        <dbReference type="Proteomes" id="UP001163687"/>
    </source>
</evidence>
<sequence>MHYLDNAATTPVRPEAVRAIEEALTENFGNPSSLHGLGVKAERTLKAAREAVARLVEASPGEIVFTSGGTEAINLAIKGAAGRPGRRGNHIVTTRAEHPATLEACRALEDEGFEVTYLPVTPAGNVAVEAVQAALRPDTVLVTLMYVNNELGAVNPVAEVGRLLQGHPALFHVDAVQAAGKLPVRVREIGCDLLSVSAHKIHGPKGVGGLYIRSGLKLRPLLHGGGQEGGLRSGTENLPGIAGFGAAAAAAAAEQPAGLERLRELRERLLAGLAASGLEYWVNGPDPAAPEAAPHILNLSFRGVPRGEVLVHALEQRGIYVSTGSACHSRHRTVSHVLEAIRLPRERAEGAIRVSLSPLSRPEDVDAFVEAVRHIVPELGVLYR</sequence>
<comment type="similarity">
    <text evidence="2">Belongs to the class-V pyridoxal-phosphate-dependent aminotransferase family. NifS/IscS subfamily.</text>
</comment>
<dbReference type="NCBIfam" id="NF002806">
    <property type="entry name" value="PRK02948.1"/>
    <property type="match status" value="1"/>
</dbReference>
<feature type="domain" description="Aminotransferase class V" evidence="8">
    <location>
        <begin position="2"/>
        <end position="368"/>
    </location>
</feature>
<dbReference type="InterPro" id="IPR000192">
    <property type="entry name" value="Aminotrans_V_dom"/>
</dbReference>
<dbReference type="FunFam" id="3.40.640.10:FF:000084">
    <property type="entry name" value="IscS-like cysteine desulfurase"/>
    <property type="match status" value="1"/>
</dbReference>
<dbReference type="InterPro" id="IPR020578">
    <property type="entry name" value="Aminotrans_V_PyrdxlP_BS"/>
</dbReference>
<dbReference type="PIRSF" id="PIRSF005572">
    <property type="entry name" value="NifS"/>
    <property type="match status" value="1"/>
</dbReference>
<dbReference type="AlphaFoldDB" id="A0AA35G9L7"/>
<dbReference type="PANTHER" id="PTHR11601">
    <property type="entry name" value="CYSTEINE DESULFURYLASE FAMILY MEMBER"/>
    <property type="match status" value="1"/>
</dbReference>
<dbReference type="GO" id="GO:0031071">
    <property type="term" value="F:cysteine desulfurase activity"/>
    <property type="evidence" value="ECO:0007669"/>
    <property type="project" value="UniProtKB-ARBA"/>
</dbReference>
<evidence type="ECO:0000256" key="1">
    <source>
        <dbReference type="ARBA" id="ARBA00001933"/>
    </source>
</evidence>
<keyword evidence="3" id="KW-0479">Metal-binding</keyword>
<dbReference type="InterPro" id="IPR016454">
    <property type="entry name" value="Cysteine_dSase"/>
</dbReference>
<evidence type="ECO:0000256" key="2">
    <source>
        <dbReference type="ARBA" id="ARBA00006490"/>
    </source>
</evidence>
<evidence type="ECO:0000256" key="6">
    <source>
        <dbReference type="ARBA" id="ARBA00023014"/>
    </source>
</evidence>
<dbReference type="InterPro" id="IPR015421">
    <property type="entry name" value="PyrdxlP-dep_Trfase_major"/>
</dbReference>
<evidence type="ECO:0000313" key="9">
    <source>
        <dbReference type="EMBL" id="BDG61608.1"/>
    </source>
</evidence>
<dbReference type="GO" id="GO:0051536">
    <property type="term" value="F:iron-sulfur cluster binding"/>
    <property type="evidence" value="ECO:0007669"/>
    <property type="project" value="UniProtKB-KW"/>
</dbReference>
<keyword evidence="4" id="KW-0663">Pyridoxal phosphate</keyword>
<reference evidence="9" key="1">
    <citation type="submission" date="2022-03" db="EMBL/GenBank/DDBJ databases">
        <title>Complete genome sequence of Caldinitratiruptor microaerophilus.</title>
        <authorList>
            <person name="Mukaiyama R."/>
            <person name="Nishiyama T."/>
            <person name="Ueda K."/>
        </authorList>
    </citation>
    <scope>NUCLEOTIDE SEQUENCE</scope>
    <source>
        <strain evidence="9">JCM 16183</strain>
    </source>
</reference>
<dbReference type="EMBL" id="AP025628">
    <property type="protein sequence ID" value="BDG61608.1"/>
    <property type="molecule type" value="Genomic_DNA"/>
</dbReference>
<evidence type="ECO:0000256" key="5">
    <source>
        <dbReference type="ARBA" id="ARBA00023004"/>
    </source>
</evidence>
<protein>
    <submittedName>
        <fullName evidence="9">Cysteine desulfurase</fullName>
    </submittedName>
</protein>
<comment type="cofactor">
    <cofactor evidence="1 7">
        <name>pyridoxal 5'-phosphate</name>
        <dbReference type="ChEBI" id="CHEBI:597326"/>
    </cofactor>
</comment>
<keyword evidence="5" id="KW-0408">Iron</keyword>
<evidence type="ECO:0000259" key="8">
    <source>
        <dbReference type="Pfam" id="PF00266"/>
    </source>
</evidence>
<keyword evidence="10" id="KW-1185">Reference proteome</keyword>
<gene>
    <name evidence="9" type="ORF">caldi_26980</name>
</gene>
<dbReference type="InterPro" id="IPR015424">
    <property type="entry name" value="PyrdxlP-dep_Trfase"/>
</dbReference>
<dbReference type="SUPFAM" id="SSF53383">
    <property type="entry name" value="PLP-dependent transferases"/>
    <property type="match status" value="1"/>
</dbReference>
<dbReference type="Gene3D" id="1.10.260.50">
    <property type="match status" value="1"/>
</dbReference>
<dbReference type="Gene3D" id="3.40.640.10">
    <property type="entry name" value="Type I PLP-dependent aspartate aminotransferase-like (Major domain)"/>
    <property type="match status" value="1"/>
</dbReference>
<organism evidence="9 10">
    <name type="scientific">Caldinitratiruptor microaerophilus</name>
    <dbReference type="NCBI Taxonomy" id="671077"/>
    <lineage>
        <taxon>Bacteria</taxon>
        <taxon>Bacillati</taxon>
        <taxon>Bacillota</taxon>
        <taxon>Clostridia</taxon>
        <taxon>Eubacteriales</taxon>
        <taxon>Symbiobacteriaceae</taxon>
        <taxon>Caldinitratiruptor</taxon>
    </lineage>
</organism>
<evidence type="ECO:0000256" key="3">
    <source>
        <dbReference type="ARBA" id="ARBA00022723"/>
    </source>
</evidence>
<dbReference type="PROSITE" id="PS00595">
    <property type="entry name" value="AA_TRANSFER_CLASS_5"/>
    <property type="match status" value="1"/>
</dbReference>
<proteinExistence type="inferred from homology"/>
<dbReference type="InterPro" id="IPR015422">
    <property type="entry name" value="PyrdxlP-dep_Trfase_small"/>
</dbReference>
<accession>A0AA35G9L7</accession>
<dbReference type="Proteomes" id="UP001163687">
    <property type="component" value="Chromosome"/>
</dbReference>